<feature type="compositionally biased region" description="Basic and acidic residues" evidence="1">
    <location>
        <begin position="19"/>
        <end position="28"/>
    </location>
</feature>
<protein>
    <submittedName>
        <fullName evidence="2">Uncharacterized protein</fullName>
    </submittedName>
</protein>
<gene>
    <name evidence="2" type="ORF">EZS28_028735</name>
</gene>
<feature type="non-terminal residue" evidence="2">
    <location>
        <position position="116"/>
    </location>
</feature>
<evidence type="ECO:0000313" key="3">
    <source>
        <dbReference type="Proteomes" id="UP000324800"/>
    </source>
</evidence>
<comment type="caution">
    <text evidence="2">The sequence shown here is derived from an EMBL/GenBank/DDBJ whole genome shotgun (WGS) entry which is preliminary data.</text>
</comment>
<dbReference type="AlphaFoldDB" id="A0A5J4UZ88"/>
<reference evidence="2 3" key="1">
    <citation type="submission" date="2019-03" db="EMBL/GenBank/DDBJ databases">
        <title>Single cell metagenomics reveals metabolic interactions within the superorganism composed of flagellate Streblomastix strix and complex community of Bacteroidetes bacteria on its surface.</title>
        <authorList>
            <person name="Treitli S.C."/>
            <person name="Kolisko M."/>
            <person name="Husnik F."/>
            <person name="Keeling P."/>
            <person name="Hampl V."/>
        </authorList>
    </citation>
    <scope>NUCLEOTIDE SEQUENCE [LARGE SCALE GENOMIC DNA]</scope>
    <source>
        <strain evidence="2">ST1C</strain>
    </source>
</reference>
<sequence>MSSLTELQIQKIVDEEDTNNGRELEAERSSGASGQSGADGGLMEIDGMDDDYDYYESQPARQDRMKSRAKTFDRLPFHPSMIQRTRKHEGPQFRNEAGVDLALLAGYLNRDIKKIN</sequence>
<proteinExistence type="predicted"/>
<feature type="compositionally biased region" description="Basic and acidic residues" evidence="1">
    <location>
        <begin position="61"/>
        <end position="76"/>
    </location>
</feature>
<evidence type="ECO:0000256" key="1">
    <source>
        <dbReference type="SAM" id="MobiDB-lite"/>
    </source>
</evidence>
<feature type="region of interest" description="Disordered" evidence="1">
    <location>
        <begin position="1"/>
        <end position="78"/>
    </location>
</feature>
<evidence type="ECO:0000313" key="2">
    <source>
        <dbReference type="EMBL" id="KAA6375738.1"/>
    </source>
</evidence>
<organism evidence="2 3">
    <name type="scientific">Streblomastix strix</name>
    <dbReference type="NCBI Taxonomy" id="222440"/>
    <lineage>
        <taxon>Eukaryota</taxon>
        <taxon>Metamonada</taxon>
        <taxon>Preaxostyla</taxon>
        <taxon>Oxymonadida</taxon>
        <taxon>Streblomastigidae</taxon>
        <taxon>Streblomastix</taxon>
    </lineage>
</organism>
<name>A0A5J4UZ88_9EUKA</name>
<accession>A0A5J4UZ88</accession>
<dbReference type="Proteomes" id="UP000324800">
    <property type="component" value="Unassembled WGS sequence"/>
</dbReference>
<dbReference type="EMBL" id="SNRW01011022">
    <property type="protein sequence ID" value="KAA6375738.1"/>
    <property type="molecule type" value="Genomic_DNA"/>
</dbReference>